<keyword evidence="2" id="KW-1185">Reference proteome</keyword>
<sequence length="61" mass="6747">MKECDLVMYRGATSAEAIATLVKYRGQTSYGQADNSGFDQVSELSKELANFATLRRCHTIV</sequence>
<gene>
    <name evidence="1" type="ORF">TRL7639_00434</name>
</gene>
<accession>A0A1Y5RLV6</accession>
<reference evidence="1 2" key="1">
    <citation type="submission" date="2017-03" db="EMBL/GenBank/DDBJ databases">
        <authorList>
            <person name="Afonso C.L."/>
            <person name="Miller P.J."/>
            <person name="Scott M.A."/>
            <person name="Spackman E."/>
            <person name="Goraichik I."/>
            <person name="Dimitrov K.M."/>
            <person name="Suarez D.L."/>
            <person name="Swayne D.E."/>
        </authorList>
    </citation>
    <scope>NUCLEOTIDE SEQUENCE [LARGE SCALE GENOMIC DNA]</scope>
    <source>
        <strain evidence="1 2">CECT 7639</strain>
    </source>
</reference>
<protein>
    <submittedName>
        <fullName evidence="1">Uncharacterized protein</fullName>
    </submittedName>
</protein>
<name>A0A1Y5RLV6_9RHOB</name>
<evidence type="ECO:0000313" key="1">
    <source>
        <dbReference type="EMBL" id="SLN19418.1"/>
    </source>
</evidence>
<dbReference type="AlphaFoldDB" id="A0A1Y5RLV6"/>
<dbReference type="Proteomes" id="UP000193077">
    <property type="component" value="Unassembled WGS sequence"/>
</dbReference>
<evidence type="ECO:0000313" key="2">
    <source>
        <dbReference type="Proteomes" id="UP000193077"/>
    </source>
</evidence>
<proteinExistence type="predicted"/>
<dbReference type="EMBL" id="FWFO01000001">
    <property type="protein sequence ID" value="SLN19418.1"/>
    <property type="molecule type" value="Genomic_DNA"/>
</dbReference>
<organism evidence="1 2">
    <name type="scientific">Falsiruegeria litorea R37</name>
    <dbReference type="NCBI Taxonomy" id="1200284"/>
    <lineage>
        <taxon>Bacteria</taxon>
        <taxon>Pseudomonadati</taxon>
        <taxon>Pseudomonadota</taxon>
        <taxon>Alphaproteobacteria</taxon>
        <taxon>Rhodobacterales</taxon>
        <taxon>Roseobacteraceae</taxon>
        <taxon>Falsiruegeria</taxon>
    </lineage>
</organism>